<protein>
    <submittedName>
        <fullName evidence="7">PurR-regulated permease PerM</fullName>
    </submittedName>
</protein>
<feature type="transmembrane region" description="Helical" evidence="6">
    <location>
        <begin position="199"/>
        <end position="224"/>
    </location>
</feature>
<keyword evidence="5 6" id="KW-0472">Membrane</keyword>
<gene>
    <name evidence="7" type="ORF">JOC77_000420</name>
</gene>
<evidence type="ECO:0000313" key="8">
    <source>
        <dbReference type="Proteomes" id="UP000823486"/>
    </source>
</evidence>
<dbReference type="Proteomes" id="UP000823486">
    <property type="component" value="Unassembled WGS sequence"/>
</dbReference>
<sequence>MINLVLFTFIFSFLMGRLQDFISFHLKKIIPANSNLIIILLYSIVVVALIVVIYKYIPVVIAQVSTLVRQIIHFYDNPPDNPTIVYLLDLAKKFASPQDLEKHFNMIYSYVTNFGKASMQVILAIILSLFFLLEKKRIVKFSSRFKYGKFGGFFLELEYFGRKFINTFGKVIEVQFTIAFVNAILSTIALWILGFPQLIGLAIMIFFLGLIPVAGVFISLIPLVTIAYSIGGGMQVIYVLVMITALHSLEAYVLNPKFMSAKTNLPAFYTFLVLIFSEHFLGIWGLIIGIPIFIFLLDILGVEDYES</sequence>
<feature type="transmembrane region" description="Helical" evidence="6">
    <location>
        <begin position="171"/>
        <end position="193"/>
    </location>
</feature>
<keyword evidence="8" id="KW-1185">Reference proteome</keyword>
<dbReference type="EMBL" id="JAFBFI010000001">
    <property type="protein sequence ID" value="MBM7691017.1"/>
    <property type="molecule type" value="Genomic_DNA"/>
</dbReference>
<dbReference type="PANTHER" id="PTHR21716:SF62">
    <property type="entry name" value="TRANSPORT PROTEIN YDBI-RELATED"/>
    <property type="match status" value="1"/>
</dbReference>
<feature type="transmembrane region" description="Helical" evidence="6">
    <location>
        <begin position="36"/>
        <end position="57"/>
    </location>
</feature>
<evidence type="ECO:0000256" key="6">
    <source>
        <dbReference type="SAM" id="Phobius"/>
    </source>
</evidence>
<keyword evidence="3 6" id="KW-0812">Transmembrane</keyword>
<feature type="transmembrane region" description="Helical" evidence="6">
    <location>
        <begin position="6"/>
        <end position="24"/>
    </location>
</feature>
<evidence type="ECO:0000256" key="4">
    <source>
        <dbReference type="ARBA" id="ARBA00022989"/>
    </source>
</evidence>
<evidence type="ECO:0000256" key="3">
    <source>
        <dbReference type="ARBA" id="ARBA00022692"/>
    </source>
</evidence>
<comment type="caution">
    <text evidence="7">The sequence shown here is derived from an EMBL/GenBank/DDBJ whole genome shotgun (WGS) entry which is preliminary data.</text>
</comment>
<reference evidence="7 8" key="1">
    <citation type="submission" date="2021-01" db="EMBL/GenBank/DDBJ databases">
        <title>Genomic Encyclopedia of Type Strains, Phase IV (KMG-IV): sequencing the most valuable type-strain genomes for metagenomic binning, comparative biology and taxonomic classification.</title>
        <authorList>
            <person name="Goeker M."/>
        </authorList>
    </citation>
    <scope>NUCLEOTIDE SEQUENCE [LARGE SCALE GENOMIC DNA]</scope>
    <source>
        <strain evidence="7 8">DSM 105482</strain>
    </source>
</reference>
<keyword evidence="4 6" id="KW-1133">Transmembrane helix</keyword>
<accession>A0ABS2QD48</accession>
<proteinExistence type="inferred from homology"/>
<evidence type="ECO:0000313" key="7">
    <source>
        <dbReference type="EMBL" id="MBM7691017.1"/>
    </source>
</evidence>
<comment type="subcellular location">
    <subcellularLocation>
        <location evidence="1">Membrane</location>
        <topology evidence="1">Multi-pass membrane protein</topology>
    </subcellularLocation>
</comment>
<organism evidence="7 8">
    <name type="scientific">Peribacillus deserti</name>
    <dbReference type="NCBI Taxonomy" id="673318"/>
    <lineage>
        <taxon>Bacteria</taxon>
        <taxon>Bacillati</taxon>
        <taxon>Bacillota</taxon>
        <taxon>Bacilli</taxon>
        <taxon>Bacillales</taxon>
        <taxon>Bacillaceae</taxon>
        <taxon>Peribacillus</taxon>
    </lineage>
</organism>
<evidence type="ECO:0000256" key="2">
    <source>
        <dbReference type="ARBA" id="ARBA00009773"/>
    </source>
</evidence>
<evidence type="ECO:0000256" key="1">
    <source>
        <dbReference type="ARBA" id="ARBA00004141"/>
    </source>
</evidence>
<feature type="transmembrane region" description="Helical" evidence="6">
    <location>
        <begin position="267"/>
        <end position="297"/>
    </location>
</feature>
<feature type="transmembrane region" description="Helical" evidence="6">
    <location>
        <begin position="114"/>
        <end position="133"/>
    </location>
</feature>
<evidence type="ECO:0000256" key="5">
    <source>
        <dbReference type="ARBA" id="ARBA00023136"/>
    </source>
</evidence>
<feature type="transmembrane region" description="Helical" evidence="6">
    <location>
        <begin position="236"/>
        <end position="255"/>
    </location>
</feature>
<dbReference type="Pfam" id="PF01594">
    <property type="entry name" value="AI-2E_transport"/>
    <property type="match status" value="1"/>
</dbReference>
<name>A0ABS2QD48_9BACI</name>
<dbReference type="PANTHER" id="PTHR21716">
    <property type="entry name" value="TRANSMEMBRANE PROTEIN"/>
    <property type="match status" value="1"/>
</dbReference>
<dbReference type="InterPro" id="IPR002549">
    <property type="entry name" value="AI-2E-like"/>
</dbReference>
<comment type="similarity">
    <text evidence="2">Belongs to the autoinducer-2 exporter (AI-2E) (TC 2.A.86) family.</text>
</comment>